<comment type="catalytic activity">
    <reaction evidence="1 8">
        <text>a 4-O-methyl-thymidine in DNA + L-cysteinyl-[protein] = a thymidine in DNA + S-methyl-L-cysteinyl-[protein]</text>
        <dbReference type="Rhea" id="RHEA:53428"/>
        <dbReference type="Rhea" id="RHEA-COMP:10131"/>
        <dbReference type="Rhea" id="RHEA-COMP:10132"/>
        <dbReference type="Rhea" id="RHEA-COMP:13555"/>
        <dbReference type="Rhea" id="RHEA-COMP:13556"/>
        <dbReference type="ChEBI" id="CHEBI:29950"/>
        <dbReference type="ChEBI" id="CHEBI:82612"/>
        <dbReference type="ChEBI" id="CHEBI:137386"/>
        <dbReference type="ChEBI" id="CHEBI:137387"/>
        <dbReference type="EC" id="2.1.1.63"/>
    </reaction>
</comment>
<reference evidence="10" key="1">
    <citation type="submission" date="2022-02" db="EMBL/GenBank/DDBJ databases">
        <authorList>
            <person name="Lee M."/>
            <person name="Kim S.-J."/>
            <person name="Jung M.-Y."/>
        </authorList>
    </citation>
    <scope>NUCLEOTIDE SEQUENCE</scope>
    <source>
        <strain evidence="10">JHP9</strain>
    </source>
</reference>
<comment type="similarity">
    <text evidence="8">Belongs to the MGMT family.</text>
</comment>
<dbReference type="PANTHER" id="PTHR10815:SF5">
    <property type="entry name" value="METHYLATED-DNA--PROTEIN-CYSTEINE METHYLTRANSFERASE"/>
    <property type="match status" value="1"/>
</dbReference>
<name>A0ABT0QWY7_9MICO</name>
<feature type="domain" description="Methylated-DNA-[protein]-cysteine S-methyltransferase DNA binding" evidence="9">
    <location>
        <begin position="89"/>
        <end position="168"/>
    </location>
</feature>
<evidence type="ECO:0000256" key="6">
    <source>
        <dbReference type="ARBA" id="ARBA00023204"/>
    </source>
</evidence>
<evidence type="ECO:0000256" key="7">
    <source>
        <dbReference type="ARBA" id="ARBA00049348"/>
    </source>
</evidence>
<dbReference type="Pfam" id="PF01035">
    <property type="entry name" value="DNA_binding_1"/>
    <property type="match status" value="1"/>
</dbReference>
<dbReference type="SUPFAM" id="SSF53155">
    <property type="entry name" value="Methylated DNA-protein cysteine methyltransferase domain"/>
    <property type="match status" value="1"/>
</dbReference>
<accession>A0ABT0QWY7</accession>
<comment type="catalytic activity">
    <reaction evidence="7 8">
        <text>a 6-O-methyl-2'-deoxyguanosine in DNA + L-cysteinyl-[protein] = S-methyl-L-cysteinyl-[protein] + a 2'-deoxyguanosine in DNA</text>
        <dbReference type="Rhea" id="RHEA:24000"/>
        <dbReference type="Rhea" id="RHEA-COMP:10131"/>
        <dbReference type="Rhea" id="RHEA-COMP:10132"/>
        <dbReference type="Rhea" id="RHEA-COMP:11367"/>
        <dbReference type="Rhea" id="RHEA-COMP:11368"/>
        <dbReference type="ChEBI" id="CHEBI:29950"/>
        <dbReference type="ChEBI" id="CHEBI:82612"/>
        <dbReference type="ChEBI" id="CHEBI:85445"/>
        <dbReference type="ChEBI" id="CHEBI:85448"/>
        <dbReference type="EC" id="2.1.1.63"/>
    </reaction>
</comment>
<dbReference type="InterPro" id="IPR036388">
    <property type="entry name" value="WH-like_DNA-bd_sf"/>
</dbReference>
<dbReference type="NCBIfam" id="TIGR00589">
    <property type="entry name" value="ogt"/>
    <property type="match status" value="1"/>
</dbReference>
<evidence type="ECO:0000313" key="11">
    <source>
        <dbReference type="Proteomes" id="UP001203761"/>
    </source>
</evidence>
<dbReference type="InterPro" id="IPR001497">
    <property type="entry name" value="MethylDNA_cys_MeTrfase_AS"/>
</dbReference>
<feature type="active site" description="Nucleophile; methyl group acceptor" evidence="8">
    <location>
        <position position="140"/>
    </location>
</feature>
<proteinExistence type="inferred from homology"/>
<dbReference type="EC" id="2.1.1.63" evidence="8"/>
<keyword evidence="3 8" id="KW-0489">Methyltransferase</keyword>
<comment type="subcellular location">
    <subcellularLocation>
        <location evidence="8">Cytoplasm</location>
    </subcellularLocation>
</comment>
<keyword evidence="2 8" id="KW-0963">Cytoplasm</keyword>
<dbReference type="InterPro" id="IPR036631">
    <property type="entry name" value="MGMT_N_sf"/>
</dbReference>
<evidence type="ECO:0000256" key="5">
    <source>
        <dbReference type="ARBA" id="ARBA00022763"/>
    </source>
</evidence>
<keyword evidence="4 8" id="KW-0808">Transferase</keyword>
<dbReference type="InterPro" id="IPR036217">
    <property type="entry name" value="MethylDNA_cys_MeTrfase_DNAb"/>
</dbReference>
<dbReference type="Gene3D" id="1.10.10.10">
    <property type="entry name" value="Winged helix-like DNA-binding domain superfamily/Winged helix DNA-binding domain"/>
    <property type="match status" value="1"/>
</dbReference>
<evidence type="ECO:0000256" key="2">
    <source>
        <dbReference type="ARBA" id="ARBA00022490"/>
    </source>
</evidence>
<dbReference type="PROSITE" id="PS00374">
    <property type="entry name" value="MGMT"/>
    <property type="match status" value="1"/>
</dbReference>
<evidence type="ECO:0000256" key="1">
    <source>
        <dbReference type="ARBA" id="ARBA00001286"/>
    </source>
</evidence>
<dbReference type="InterPro" id="IPR014048">
    <property type="entry name" value="MethylDNA_cys_MeTrfase_DNA-bd"/>
</dbReference>
<comment type="caution">
    <text evidence="10">The sequence shown here is derived from an EMBL/GenBank/DDBJ whole genome shotgun (WGS) entry which is preliminary data.</text>
</comment>
<dbReference type="InterPro" id="IPR023546">
    <property type="entry name" value="MGMT"/>
</dbReference>
<dbReference type="RefSeq" id="WP_249736337.1">
    <property type="nucleotide sequence ID" value="NZ_JAKNCJ010000001.1"/>
</dbReference>
<evidence type="ECO:0000256" key="4">
    <source>
        <dbReference type="ARBA" id="ARBA00022679"/>
    </source>
</evidence>
<protein>
    <recommendedName>
        <fullName evidence="8">Methylated-DNA--protein-cysteine methyltransferase</fullName>
        <ecNumber evidence="8">2.1.1.63</ecNumber>
    </recommendedName>
    <alternativeName>
        <fullName evidence="8">6-O-methylguanine-DNA methyltransferase</fullName>
        <shortName evidence="8">MGMT</shortName>
    </alternativeName>
    <alternativeName>
        <fullName evidence="8">O-6-methylguanine-DNA-alkyltransferase</fullName>
    </alternativeName>
</protein>
<dbReference type="SUPFAM" id="SSF46767">
    <property type="entry name" value="Methylated DNA-protein cysteine methyltransferase, C-terminal domain"/>
    <property type="match status" value="1"/>
</dbReference>
<keyword evidence="6 8" id="KW-0234">DNA repair</keyword>
<organism evidence="10 11">
    <name type="scientific">Brachybacterium equifaecis</name>
    <dbReference type="NCBI Taxonomy" id="2910770"/>
    <lineage>
        <taxon>Bacteria</taxon>
        <taxon>Bacillati</taxon>
        <taxon>Actinomycetota</taxon>
        <taxon>Actinomycetes</taxon>
        <taxon>Micrococcales</taxon>
        <taxon>Dermabacteraceae</taxon>
        <taxon>Brachybacterium</taxon>
    </lineage>
</organism>
<dbReference type="PANTHER" id="PTHR10815">
    <property type="entry name" value="METHYLATED-DNA--PROTEIN-CYSTEINE METHYLTRANSFERASE"/>
    <property type="match status" value="1"/>
</dbReference>
<keyword evidence="5 8" id="KW-0227">DNA damage</keyword>
<evidence type="ECO:0000259" key="9">
    <source>
        <dbReference type="Pfam" id="PF01035"/>
    </source>
</evidence>
<dbReference type="Proteomes" id="UP001203761">
    <property type="component" value="Unassembled WGS sequence"/>
</dbReference>
<evidence type="ECO:0000256" key="8">
    <source>
        <dbReference type="HAMAP-Rule" id="MF_00772"/>
    </source>
</evidence>
<dbReference type="EMBL" id="JAKNCJ010000001">
    <property type="protein sequence ID" value="MCL6422182.1"/>
    <property type="molecule type" value="Genomic_DNA"/>
</dbReference>
<sequence>MNVPLTGPRHRILPTRLGTYYLAAEDGPEGDAIIGVWREDQSYMPSAERLGTRIEGPDPLLDAAAAQILEHLDGSRTDFTLPLRPQGTPFQQQVWAVLRAIPCGSTTTYGQIARQIGSPRAAQAVGRAVGTNPISVLVPCHRVLGSAGALTGYAGGVETKRALLEVEGAIPPEAGAEG</sequence>
<keyword evidence="11" id="KW-1185">Reference proteome</keyword>
<evidence type="ECO:0000313" key="10">
    <source>
        <dbReference type="EMBL" id="MCL6422182.1"/>
    </source>
</evidence>
<dbReference type="Gene3D" id="3.30.160.70">
    <property type="entry name" value="Methylated DNA-protein cysteine methyltransferase domain"/>
    <property type="match status" value="1"/>
</dbReference>
<gene>
    <name evidence="10" type="ORF">Bequi_02045</name>
</gene>
<comment type="function">
    <text evidence="8">Involved in the cellular defense against the biological effects of O6-methylguanine (O6-MeG) and O4-methylthymine (O4-MeT) in DNA. Repairs the methylated nucleobase in DNA by stoichiometrically transferring the methyl group to a cysteine residue in the enzyme. This is a suicide reaction: the enzyme is irreversibly inactivated.</text>
</comment>
<evidence type="ECO:0000256" key="3">
    <source>
        <dbReference type="ARBA" id="ARBA00022603"/>
    </source>
</evidence>
<comment type="miscellaneous">
    <text evidence="8">This enzyme catalyzes only one turnover and therefore is not strictly catalytic. According to one definition, an enzyme is a biocatalyst that acts repeatedly and over many reaction cycles.</text>
</comment>
<dbReference type="HAMAP" id="MF_00772">
    <property type="entry name" value="OGT"/>
    <property type="match status" value="1"/>
</dbReference>
<dbReference type="CDD" id="cd06445">
    <property type="entry name" value="ATase"/>
    <property type="match status" value="1"/>
</dbReference>